<feature type="non-terminal residue" evidence="2">
    <location>
        <position position="231"/>
    </location>
</feature>
<dbReference type="Gene3D" id="3.40.50.970">
    <property type="match status" value="1"/>
</dbReference>
<proteinExistence type="predicted"/>
<dbReference type="SMART" id="SM00861">
    <property type="entry name" value="Transket_pyr"/>
    <property type="match status" value="1"/>
</dbReference>
<dbReference type="PANTHER" id="PTHR43825">
    <property type="entry name" value="PYRUVATE DEHYDROGENASE E1 COMPONENT"/>
    <property type="match status" value="1"/>
</dbReference>
<dbReference type="InterPro" id="IPR051157">
    <property type="entry name" value="PDH/Transketolase"/>
</dbReference>
<dbReference type="EMBL" id="UINC01208186">
    <property type="protein sequence ID" value="SVE30603.1"/>
    <property type="molecule type" value="Genomic_DNA"/>
</dbReference>
<dbReference type="InterPro" id="IPR029061">
    <property type="entry name" value="THDP-binding"/>
</dbReference>
<protein>
    <recommendedName>
        <fullName evidence="1">Transketolase-like pyrimidine-binding domain-containing protein</fullName>
    </recommendedName>
</protein>
<sequence length="231" mass="25744">MRIAACNEWVDLSSDSDFVFLTGDLGFMALEPLKQAIGTRFINAGVAEQNMVSVAAGLALEGMNPWVYSIAPFCYARPFEQIRNDVCQHDLPVKFVGNGGGYGYGPMGSSHHALEDYGILLTLPNMRAYIPAFSDDLRSLVTILHGVDHPAYLRLGRCEKPKKQRIPEFSQWRKLLDGDRIPIVTVGSISGEYWNYCLNLPREQSPALWALGKLPLETITDIPDSLLNHIY</sequence>
<dbReference type="CDD" id="cd07033">
    <property type="entry name" value="TPP_PYR_DXS_TK_like"/>
    <property type="match status" value="1"/>
</dbReference>
<evidence type="ECO:0000259" key="1">
    <source>
        <dbReference type="SMART" id="SM00861"/>
    </source>
</evidence>
<organism evidence="2">
    <name type="scientific">marine metagenome</name>
    <dbReference type="NCBI Taxonomy" id="408172"/>
    <lineage>
        <taxon>unclassified sequences</taxon>
        <taxon>metagenomes</taxon>
        <taxon>ecological metagenomes</taxon>
    </lineage>
</organism>
<dbReference type="Pfam" id="PF02779">
    <property type="entry name" value="Transket_pyr"/>
    <property type="match status" value="1"/>
</dbReference>
<feature type="domain" description="Transketolase-like pyrimidine-binding" evidence="1">
    <location>
        <begin position="1"/>
        <end position="162"/>
    </location>
</feature>
<dbReference type="PANTHER" id="PTHR43825:SF5">
    <property type="entry name" value="HYPOTHETICAL TRANSKETOLASE FAMILY PROTEIN"/>
    <property type="match status" value="1"/>
</dbReference>
<reference evidence="2" key="1">
    <citation type="submission" date="2018-05" db="EMBL/GenBank/DDBJ databases">
        <authorList>
            <person name="Lanie J.A."/>
            <person name="Ng W.-L."/>
            <person name="Kazmierczak K.M."/>
            <person name="Andrzejewski T.M."/>
            <person name="Davidsen T.M."/>
            <person name="Wayne K.J."/>
            <person name="Tettelin H."/>
            <person name="Glass J.I."/>
            <person name="Rusch D."/>
            <person name="Podicherti R."/>
            <person name="Tsui H.-C.T."/>
            <person name="Winkler M.E."/>
        </authorList>
    </citation>
    <scope>NUCLEOTIDE SEQUENCE</scope>
</reference>
<dbReference type="SUPFAM" id="SSF52518">
    <property type="entry name" value="Thiamin diphosphate-binding fold (THDP-binding)"/>
    <property type="match status" value="1"/>
</dbReference>
<name>A0A383CEW3_9ZZZZ</name>
<accession>A0A383CEW3</accession>
<gene>
    <name evidence="2" type="ORF">METZ01_LOCUS483457</name>
</gene>
<dbReference type="AlphaFoldDB" id="A0A383CEW3"/>
<evidence type="ECO:0000313" key="2">
    <source>
        <dbReference type="EMBL" id="SVE30603.1"/>
    </source>
</evidence>
<dbReference type="InterPro" id="IPR005475">
    <property type="entry name" value="Transketolase-like_Pyr-bd"/>
</dbReference>